<dbReference type="Pfam" id="PF02153">
    <property type="entry name" value="PDH_N"/>
    <property type="match status" value="1"/>
</dbReference>
<keyword evidence="5" id="KW-1185">Reference proteome</keyword>
<dbReference type="Gene3D" id="3.40.50.720">
    <property type="entry name" value="NAD(P)-binding Rossmann-like Domain"/>
    <property type="match status" value="1"/>
</dbReference>
<feature type="domain" description="Prephenate/arogenate dehydrogenase" evidence="3">
    <location>
        <begin position="2"/>
        <end position="282"/>
    </location>
</feature>
<organism evidence="4 5">
    <name type="scientific">Streptomyces atriruber</name>
    <dbReference type="NCBI Taxonomy" id="545121"/>
    <lineage>
        <taxon>Bacteria</taxon>
        <taxon>Bacillati</taxon>
        <taxon>Actinomycetota</taxon>
        <taxon>Actinomycetes</taxon>
        <taxon>Kitasatosporales</taxon>
        <taxon>Streptomycetaceae</taxon>
        <taxon>Streptomyces</taxon>
    </lineage>
</organism>
<dbReference type="SUPFAM" id="SSF48179">
    <property type="entry name" value="6-phosphogluconate dehydrogenase C-terminal domain-like"/>
    <property type="match status" value="1"/>
</dbReference>
<protein>
    <submittedName>
        <fullName evidence="4">Prephenate dehydrogenase</fullName>
    </submittedName>
</protein>
<dbReference type="Proteomes" id="UP001551176">
    <property type="component" value="Unassembled WGS sequence"/>
</dbReference>
<dbReference type="InterPro" id="IPR050812">
    <property type="entry name" value="Preph/Arog_dehydrog"/>
</dbReference>
<dbReference type="NCBIfam" id="NF005112">
    <property type="entry name" value="PRK06545.2-4"/>
    <property type="match status" value="1"/>
</dbReference>
<name>A0ABV3BV60_9ACTN</name>
<accession>A0ABV3BV60</accession>
<dbReference type="PROSITE" id="PS51176">
    <property type="entry name" value="PDH_ADH"/>
    <property type="match status" value="1"/>
</dbReference>
<dbReference type="PANTHER" id="PTHR21363">
    <property type="entry name" value="PREPHENATE DEHYDROGENASE"/>
    <property type="match status" value="1"/>
</dbReference>
<evidence type="ECO:0000313" key="4">
    <source>
        <dbReference type="EMBL" id="MEU6824300.1"/>
    </source>
</evidence>
<dbReference type="Gene3D" id="1.10.3660.10">
    <property type="entry name" value="6-phosphogluconate dehydrogenase C-terminal like domain"/>
    <property type="match status" value="1"/>
</dbReference>
<dbReference type="PANTHER" id="PTHR21363:SF0">
    <property type="entry name" value="PREPHENATE DEHYDROGENASE [NADP(+)]"/>
    <property type="match status" value="1"/>
</dbReference>
<evidence type="ECO:0000259" key="3">
    <source>
        <dbReference type="PROSITE" id="PS51176"/>
    </source>
</evidence>
<evidence type="ECO:0000313" key="5">
    <source>
        <dbReference type="Proteomes" id="UP001551176"/>
    </source>
</evidence>
<dbReference type="EMBL" id="JBEYXV010000014">
    <property type="protein sequence ID" value="MEU6824300.1"/>
    <property type="molecule type" value="Genomic_DNA"/>
</dbReference>
<evidence type="ECO:0000256" key="1">
    <source>
        <dbReference type="ARBA" id="ARBA00007964"/>
    </source>
</evidence>
<dbReference type="InterPro" id="IPR008927">
    <property type="entry name" value="6-PGluconate_DH-like_C_sf"/>
</dbReference>
<dbReference type="Pfam" id="PF20463">
    <property type="entry name" value="PDH_C"/>
    <property type="match status" value="1"/>
</dbReference>
<proteinExistence type="inferred from homology"/>
<comment type="caution">
    <text evidence="4">The sequence shown here is derived from an EMBL/GenBank/DDBJ whole genome shotgun (WGS) entry which is preliminary data.</text>
</comment>
<sequence>MRTMAVIGTGLIGTSVALAVARRGVTVFLSDRDPAAARTAAALGAGLASAPAAPVDLAVIAVPPSQVGAVLAEAQERGLAESYTDVASVKAEPERAALSRAPDPHRYVGGHPLAGRERSGPLAARADLFRGRNWVLTPSRLTSDVAFDRALELVALCEAVPVVMRSQDHDAAVAVTSHVPHLMASLMAARLREGPADLPSLAGQGLRDATRIAGGDSRLWGDILQANAPAIAGVLKDLHTDLSRLVPALDALARPGGSERDHGMRTLVDLLDRGISGLAEIPDARPGASPEDPLVRVAVADRPGELARLLAAVAELGVPADDVRVEGAGVGAGAGVSRNDGVDASGFAVRFSVPPRTADRLVAALDTEGWDVAVVRERDGERGLGGATLAGTARSGRRPQ</sequence>
<dbReference type="InterPro" id="IPR046826">
    <property type="entry name" value="PDH_N"/>
</dbReference>
<comment type="similarity">
    <text evidence="1">Belongs to the prephenate/arogenate dehydrogenase family.</text>
</comment>
<evidence type="ECO:0000256" key="2">
    <source>
        <dbReference type="ARBA" id="ARBA00023002"/>
    </source>
</evidence>
<keyword evidence="2" id="KW-0560">Oxidoreductase</keyword>
<dbReference type="InterPro" id="IPR003099">
    <property type="entry name" value="Prephen_DH"/>
</dbReference>
<dbReference type="InterPro" id="IPR036291">
    <property type="entry name" value="NAD(P)-bd_dom_sf"/>
</dbReference>
<dbReference type="InterPro" id="IPR046825">
    <property type="entry name" value="PDH_C"/>
</dbReference>
<gene>
    <name evidence="4" type="ORF">ABZ921_27020</name>
</gene>
<reference evidence="4 5" key="1">
    <citation type="submission" date="2024-06" db="EMBL/GenBank/DDBJ databases">
        <title>The Natural Products Discovery Center: Release of the First 8490 Sequenced Strains for Exploring Actinobacteria Biosynthetic Diversity.</title>
        <authorList>
            <person name="Kalkreuter E."/>
            <person name="Kautsar S.A."/>
            <person name="Yang D."/>
            <person name="Bader C.D."/>
            <person name="Teijaro C.N."/>
            <person name="Fluegel L."/>
            <person name="Davis C.M."/>
            <person name="Simpson J.R."/>
            <person name="Lauterbach L."/>
            <person name="Steele A.D."/>
            <person name="Gui C."/>
            <person name="Meng S."/>
            <person name="Li G."/>
            <person name="Viehrig K."/>
            <person name="Ye F."/>
            <person name="Su P."/>
            <person name="Kiefer A.F."/>
            <person name="Nichols A."/>
            <person name="Cepeda A.J."/>
            <person name="Yan W."/>
            <person name="Fan B."/>
            <person name="Jiang Y."/>
            <person name="Adhikari A."/>
            <person name="Zheng C.-J."/>
            <person name="Schuster L."/>
            <person name="Cowan T.M."/>
            <person name="Smanski M.J."/>
            <person name="Chevrette M.G."/>
            <person name="De Carvalho L.P.S."/>
            <person name="Shen B."/>
        </authorList>
    </citation>
    <scope>NUCLEOTIDE SEQUENCE [LARGE SCALE GENOMIC DNA]</scope>
    <source>
        <strain evidence="4 5">NPDC046838</strain>
    </source>
</reference>
<dbReference type="RefSeq" id="WP_359353571.1">
    <property type="nucleotide sequence ID" value="NZ_JBEYXV010000014.1"/>
</dbReference>
<dbReference type="SUPFAM" id="SSF51735">
    <property type="entry name" value="NAD(P)-binding Rossmann-fold domains"/>
    <property type="match status" value="1"/>
</dbReference>